<comment type="caution">
    <text evidence="1">The sequence shown here is derived from an EMBL/GenBank/DDBJ whole genome shotgun (WGS) entry which is preliminary data.</text>
</comment>
<gene>
    <name evidence="1" type="ORF">GMD11_11415</name>
    <name evidence="2" type="ORF">GMD18_11520</name>
</gene>
<name>A0A7X3BWK1_9FIRM</name>
<dbReference type="OrthoDB" id="9770443at2"/>
<evidence type="ECO:0008006" key="5">
    <source>
        <dbReference type="Google" id="ProtNLM"/>
    </source>
</evidence>
<dbReference type="EMBL" id="WNBM01000013">
    <property type="protein sequence ID" value="MTT76859.1"/>
    <property type="molecule type" value="Genomic_DNA"/>
</dbReference>
<dbReference type="EMBL" id="WNBW01000015">
    <property type="protein sequence ID" value="MTU05010.1"/>
    <property type="molecule type" value="Genomic_DNA"/>
</dbReference>
<dbReference type="RefSeq" id="WP_149877469.1">
    <property type="nucleotide sequence ID" value="NZ_CATWQF010000001.1"/>
</dbReference>
<reference evidence="3 4" key="1">
    <citation type="journal article" date="2019" name="Nat. Med.">
        <title>A library of human gut bacterial isolates paired with longitudinal multiomics data enables mechanistic microbiome research.</title>
        <authorList>
            <person name="Poyet M."/>
            <person name="Groussin M."/>
            <person name="Gibbons S.M."/>
            <person name="Avila-Pacheco J."/>
            <person name="Jiang X."/>
            <person name="Kearney S.M."/>
            <person name="Perrotta A.R."/>
            <person name="Berdy B."/>
            <person name="Zhao S."/>
            <person name="Lieberman T.D."/>
            <person name="Swanson P.K."/>
            <person name="Smith M."/>
            <person name="Roesemann S."/>
            <person name="Alexander J.E."/>
            <person name="Rich S.A."/>
            <person name="Livny J."/>
            <person name="Vlamakis H."/>
            <person name="Clish C."/>
            <person name="Bullock K."/>
            <person name="Deik A."/>
            <person name="Scott J."/>
            <person name="Pierce K.A."/>
            <person name="Xavier R.J."/>
            <person name="Alm E.J."/>
        </authorList>
    </citation>
    <scope>NUCLEOTIDE SEQUENCE [LARGE SCALE GENOMIC DNA]</scope>
    <source>
        <strain evidence="1 4">BIOML-A13</strain>
        <strain evidence="2 3">BIOML-A3</strain>
    </source>
</reference>
<dbReference type="Proteomes" id="UP000443070">
    <property type="component" value="Unassembled WGS sequence"/>
</dbReference>
<dbReference type="Proteomes" id="UP000484547">
    <property type="component" value="Unassembled WGS sequence"/>
</dbReference>
<keyword evidence="3" id="KW-1185">Reference proteome</keyword>
<protein>
    <recommendedName>
        <fullName evidence="5">Phage major capsid protein</fullName>
    </recommendedName>
</protein>
<proteinExistence type="predicted"/>
<dbReference type="AlphaFoldDB" id="A0A7X3BWK1"/>
<organism evidence="1 4">
    <name type="scientific">Phascolarctobacterium faecium</name>
    <dbReference type="NCBI Taxonomy" id="33025"/>
    <lineage>
        <taxon>Bacteria</taxon>
        <taxon>Bacillati</taxon>
        <taxon>Bacillota</taxon>
        <taxon>Negativicutes</taxon>
        <taxon>Acidaminococcales</taxon>
        <taxon>Acidaminococcaceae</taxon>
        <taxon>Phascolarctobacterium</taxon>
    </lineage>
</organism>
<sequence>MANNIALANKFLPILDEIYKKGAATSVFDARVMTNAFTGVNEIKVLKVGTVGLGNYSRDTGYPKATVTAAWETMKLTIERGREFSVDRMDDEETLGMTFGAVVGGYQREHVVPELDAYRFAKYASASGILKASPATLTKETIIGAIDDAVAKMDEAEVPRTERVLNISTALQPMLNSALARQWGSDGTVNTILSGYNDMPINWVVPGRFYTGITLNDGSSENGFKPTDTTGKAINFMIIHKPAVLQVVKFALPKIFTPEENQDKDAWKFQFRLYHDAFVYDNKAKGIYLHAQA</sequence>
<accession>A0A7X3BWK1</accession>
<evidence type="ECO:0000313" key="2">
    <source>
        <dbReference type="EMBL" id="MTU05010.1"/>
    </source>
</evidence>
<evidence type="ECO:0000313" key="4">
    <source>
        <dbReference type="Proteomes" id="UP000484547"/>
    </source>
</evidence>
<evidence type="ECO:0000313" key="3">
    <source>
        <dbReference type="Proteomes" id="UP000443070"/>
    </source>
</evidence>
<evidence type="ECO:0000313" key="1">
    <source>
        <dbReference type="EMBL" id="MTT76859.1"/>
    </source>
</evidence>